<name>A0A8T2LV74_ASTMX</name>
<dbReference type="AlphaFoldDB" id="A0A8T2LV74"/>
<keyword evidence="8 11" id="KW-0407">Ion channel</keyword>
<dbReference type="Proteomes" id="UP000752171">
    <property type="component" value="Unassembled WGS sequence"/>
</dbReference>
<dbReference type="PANTHER" id="PTHR10258">
    <property type="entry name" value="CALCIUM-ACTIVATED POTASSIUM CHANNEL SUBUNIT BETA"/>
    <property type="match status" value="1"/>
</dbReference>
<keyword evidence="5" id="KW-0406">Ion transport</keyword>
<evidence type="ECO:0000256" key="3">
    <source>
        <dbReference type="ARBA" id="ARBA00022692"/>
    </source>
</evidence>
<evidence type="ECO:0000313" key="12">
    <source>
        <dbReference type="Proteomes" id="UP000752171"/>
    </source>
</evidence>
<comment type="caution">
    <text evidence="11">The sequence shown here is derived from an EMBL/GenBank/DDBJ whole genome shotgun (WGS) entry which is preliminary data.</text>
</comment>
<keyword evidence="4 10" id="KW-1133">Transmembrane helix</keyword>
<evidence type="ECO:0000313" key="11">
    <source>
        <dbReference type="EMBL" id="KAG9273732.1"/>
    </source>
</evidence>
<keyword evidence="3 10" id="KW-0812">Transmembrane</keyword>
<evidence type="ECO:0000256" key="6">
    <source>
        <dbReference type="ARBA" id="ARBA00023136"/>
    </source>
</evidence>
<comment type="subcellular location">
    <subcellularLocation>
        <location evidence="1">Membrane</location>
        <topology evidence="1">Multi-pass membrane protein</topology>
    </subcellularLocation>
</comment>
<sequence length="272" mass="30341">MLLSSSPRGSFSVPVHINLHNARRRRTRDLMQSPNSSQWKRGRAGEKTKSQAPVSSVGEERALLLGFTMIAFSILMYFVVGIVVVKPSFQSDWGEATNCSLIQVDLLMGLNSFPCLQVFVNITAVDKRARLHYDEVVVNLNPECFYTPKSQQNKSEQVEEAQNIKDFLASKQGQVMKCHPSMGRHPEDVIMKKRYTRPLALQCMVWPSLMLIGGCLLVGLVKLTQCLAHLCTEIDTREGCGEGGQTTQTQGKLYHLLRCRPGSPSMEQDPGS</sequence>
<evidence type="ECO:0000256" key="2">
    <source>
        <dbReference type="ARBA" id="ARBA00022448"/>
    </source>
</evidence>
<organism evidence="11 12">
    <name type="scientific">Astyanax mexicanus</name>
    <name type="common">Blind cave fish</name>
    <name type="synonym">Astyanax fasciatus mexicanus</name>
    <dbReference type="NCBI Taxonomy" id="7994"/>
    <lineage>
        <taxon>Eukaryota</taxon>
        <taxon>Metazoa</taxon>
        <taxon>Chordata</taxon>
        <taxon>Craniata</taxon>
        <taxon>Vertebrata</taxon>
        <taxon>Euteleostomi</taxon>
        <taxon>Actinopterygii</taxon>
        <taxon>Neopterygii</taxon>
        <taxon>Teleostei</taxon>
        <taxon>Ostariophysi</taxon>
        <taxon>Characiformes</taxon>
        <taxon>Characoidei</taxon>
        <taxon>Acestrorhamphidae</taxon>
        <taxon>Acestrorhamphinae</taxon>
        <taxon>Astyanax</taxon>
    </lineage>
</organism>
<dbReference type="PANTHER" id="PTHR10258:SF4">
    <property type="entry name" value="CALCIUM-ACTIVATED POTASSIUM CHANNEL SUBUNIT BETA-3"/>
    <property type="match status" value="1"/>
</dbReference>
<gene>
    <name evidence="11" type="primary">KCNMB3</name>
    <name evidence="11" type="ORF">AMEX_G10476</name>
</gene>
<keyword evidence="2" id="KW-0813">Transport</keyword>
<feature type="transmembrane region" description="Helical" evidence="10">
    <location>
        <begin position="199"/>
        <end position="221"/>
    </location>
</feature>
<dbReference type="GO" id="GO:0015269">
    <property type="term" value="F:calcium-activated potassium channel activity"/>
    <property type="evidence" value="ECO:0007669"/>
    <property type="project" value="InterPro"/>
</dbReference>
<feature type="region of interest" description="Disordered" evidence="9">
    <location>
        <begin position="27"/>
        <end position="53"/>
    </location>
</feature>
<feature type="compositionally biased region" description="Polar residues" evidence="9">
    <location>
        <begin position="30"/>
        <end position="39"/>
    </location>
</feature>
<dbReference type="GO" id="GO:0015459">
    <property type="term" value="F:potassium channel regulator activity"/>
    <property type="evidence" value="ECO:0007669"/>
    <property type="project" value="TreeGrafter"/>
</dbReference>
<protein>
    <submittedName>
        <fullName evidence="11">Calcium-activated potassium channel subunit beta-3-like</fullName>
    </submittedName>
</protein>
<dbReference type="GeneID" id="103021527"/>
<evidence type="ECO:0000256" key="5">
    <source>
        <dbReference type="ARBA" id="ARBA00023065"/>
    </source>
</evidence>
<dbReference type="GO" id="GO:0005513">
    <property type="term" value="P:detection of calcium ion"/>
    <property type="evidence" value="ECO:0007669"/>
    <property type="project" value="TreeGrafter"/>
</dbReference>
<keyword evidence="7" id="KW-0325">Glycoprotein</keyword>
<reference evidence="11 12" key="1">
    <citation type="submission" date="2021-07" db="EMBL/GenBank/DDBJ databases">
        <authorList>
            <person name="Imarazene B."/>
            <person name="Zahm M."/>
            <person name="Klopp C."/>
            <person name="Cabau C."/>
            <person name="Beille S."/>
            <person name="Jouanno E."/>
            <person name="Castinel A."/>
            <person name="Lluch J."/>
            <person name="Gil L."/>
            <person name="Kuchtly C."/>
            <person name="Lopez Roques C."/>
            <person name="Donnadieu C."/>
            <person name="Parrinello H."/>
            <person name="Journot L."/>
            <person name="Du K."/>
            <person name="Schartl M."/>
            <person name="Retaux S."/>
            <person name="Guiguen Y."/>
        </authorList>
    </citation>
    <scope>NUCLEOTIDE SEQUENCE [LARGE SCALE GENOMIC DNA]</scope>
    <source>
        <strain evidence="11">Pach_M1</strain>
        <tissue evidence="11">Testis</tissue>
    </source>
</reference>
<dbReference type="InterPro" id="IPR003930">
    <property type="entry name" value="K_chnl_Ca-activ_BK_bsu"/>
</dbReference>
<proteinExistence type="predicted"/>
<accession>A0A8T2LV74</accession>
<evidence type="ECO:0000256" key="8">
    <source>
        <dbReference type="ARBA" id="ARBA00023303"/>
    </source>
</evidence>
<dbReference type="RefSeq" id="XP_022533564.2">
    <property type="nucleotide sequence ID" value="XM_022677843.2"/>
</dbReference>
<dbReference type="Pfam" id="PF03185">
    <property type="entry name" value="CaKB"/>
    <property type="match status" value="1"/>
</dbReference>
<evidence type="ECO:0000256" key="1">
    <source>
        <dbReference type="ARBA" id="ARBA00004141"/>
    </source>
</evidence>
<evidence type="ECO:0000256" key="9">
    <source>
        <dbReference type="SAM" id="MobiDB-lite"/>
    </source>
</evidence>
<feature type="transmembrane region" description="Helical" evidence="10">
    <location>
        <begin position="62"/>
        <end position="85"/>
    </location>
</feature>
<dbReference type="EMBL" id="JAICCE010000008">
    <property type="protein sequence ID" value="KAG9273732.1"/>
    <property type="molecule type" value="Genomic_DNA"/>
</dbReference>
<evidence type="ECO:0000256" key="4">
    <source>
        <dbReference type="ARBA" id="ARBA00022989"/>
    </source>
</evidence>
<dbReference type="GO" id="GO:0008076">
    <property type="term" value="C:voltage-gated potassium channel complex"/>
    <property type="evidence" value="ECO:0007669"/>
    <property type="project" value="TreeGrafter"/>
</dbReference>
<keyword evidence="6 10" id="KW-0472">Membrane</keyword>
<evidence type="ECO:0000256" key="10">
    <source>
        <dbReference type="SAM" id="Phobius"/>
    </source>
</evidence>
<evidence type="ECO:0000256" key="7">
    <source>
        <dbReference type="ARBA" id="ARBA00023180"/>
    </source>
</evidence>